<dbReference type="Proteomes" id="UP001412239">
    <property type="component" value="Unassembled WGS sequence"/>
</dbReference>
<evidence type="ECO:0000259" key="15">
    <source>
        <dbReference type="Pfam" id="PF21334"/>
    </source>
</evidence>
<evidence type="ECO:0000256" key="6">
    <source>
        <dbReference type="ARBA" id="ARBA00022792"/>
    </source>
</evidence>
<keyword evidence="6" id="KW-0999">Mitochondrion inner membrane</keyword>
<dbReference type="FunFam" id="2.60.15.10:FF:000003">
    <property type="entry name" value="ATP synthase subunit delta, mitochondrial"/>
    <property type="match status" value="1"/>
</dbReference>
<protein>
    <recommendedName>
        <fullName evidence="3">ATP synthase subunit delta, mitochondrial</fullName>
    </recommendedName>
    <alternativeName>
        <fullName evidence="13">F-ATPase delta subunit</fullName>
    </alternativeName>
</protein>
<evidence type="ECO:0000313" key="17">
    <source>
        <dbReference type="Proteomes" id="UP001412239"/>
    </source>
</evidence>
<dbReference type="InterPro" id="IPR020546">
    <property type="entry name" value="ATP_synth_F1_dsu/esu_N"/>
</dbReference>
<gene>
    <name evidence="16" type="ORF">GSTUAT00006824001</name>
</gene>
<sequence>MYLRDQNSVSRFDRYLDSLSLFVGPSRTDSKDLGLREFFNSGFREVDSRCSFCLGLDTLDQYAVEERCKLAVEEKEEERRKKFANPSKGTLKFVPYEKSWQNSPETEMAHTANPLPTTVTTHRHRTASQNTLYIDSLHFRLFTAPRIFIDWDMNSFRAAGRIALRAKPTRTLFAPRRNYAEVAGPADKIRLSLTLPHQSIYKASDVIQVNIPAESGDMGILANHVPSIEQLRPGVIDIIEEGAGSKQFFLSGGFAVVQPDSQLSINAVEAFPLEDFSPEAVRAQLAEVQRIASGSGSEQDIAEAKIELEVLETLQAALK</sequence>
<evidence type="ECO:0000256" key="7">
    <source>
        <dbReference type="ARBA" id="ARBA00022946"/>
    </source>
</evidence>
<dbReference type="GO" id="GO:0005743">
    <property type="term" value="C:mitochondrial inner membrane"/>
    <property type="evidence" value="ECO:0007669"/>
    <property type="project" value="UniProtKB-SubCell"/>
</dbReference>
<keyword evidence="7" id="KW-0809">Transit peptide</keyword>
<evidence type="ECO:0000256" key="8">
    <source>
        <dbReference type="ARBA" id="ARBA00023065"/>
    </source>
</evidence>
<name>A0A292PRJ6_9PEZI</name>
<keyword evidence="4" id="KW-0813">Transport</keyword>
<dbReference type="AlphaFoldDB" id="A0A292PRJ6"/>
<dbReference type="CDD" id="cd12152">
    <property type="entry name" value="F1-ATPase_delta"/>
    <property type="match status" value="1"/>
</dbReference>
<keyword evidence="8" id="KW-0406">Ion transport</keyword>
<evidence type="ECO:0000256" key="11">
    <source>
        <dbReference type="ARBA" id="ARBA00023196"/>
    </source>
</evidence>
<dbReference type="GO" id="GO:0045259">
    <property type="term" value="C:proton-transporting ATP synthase complex"/>
    <property type="evidence" value="ECO:0007669"/>
    <property type="project" value="UniProtKB-KW"/>
</dbReference>
<evidence type="ECO:0000256" key="4">
    <source>
        <dbReference type="ARBA" id="ARBA00022448"/>
    </source>
</evidence>
<dbReference type="HAMAP" id="MF_00530">
    <property type="entry name" value="ATP_synth_epsil_bac"/>
    <property type="match status" value="1"/>
</dbReference>
<evidence type="ECO:0000256" key="9">
    <source>
        <dbReference type="ARBA" id="ARBA00023128"/>
    </source>
</evidence>
<keyword evidence="10" id="KW-0472">Membrane</keyword>
<keyword evidence="17" id="KW-1185">Reference proteome</keyword>
<comment type="similarity">
    <text evidence="2">Belongs to the ATPase epsilon chain family.</text>
</comment>
<dbReference type="EMBL" id="LN891098">
    <property type="protein sequence ID" value="CUS09110.1"/>
    <property type="molecule type" value="Genomic_DNA"/>
</dbReference>
<evidence type="ECO:0000256" key="2">
    <source>
        <dbReference type="ARBA" id="ARBA00005712"/>
    </source>
</evidence>
<evidence type="ECO:0000256" key="3">
    <source>
        <dbReference type="ARBA" id="ARBA00016960"/>
    </source>
</evidence>
<reference evidence="16" key="1">
    <citation type="submission" date="2015-10" db="EMBL/GenBank/DDBJ databases">
        <authorList>
            <person name="Regsiter A."/>
            <person name="william w."/>
        </authorList>
    </citation>
    <scope>NUCLEOTIDE SEQUENCE</scope>
    <source>
        <strain evidence="16">Montdore</strain>
    </source>
</reference>
<accession>A0A292PRJ6</accession>
<dbReference type="Gene3D" id="2.60.15.10">
    <property type="entry name" value="F0F1 ATP synthase delta/epsilon subunit, N-terminal"/>
    <property type="match status" value="1"/>
</dbReference>
<dbReference type="Gene3D" id="6.10.140.880">
    <property type="match status" value="1"/>
</dbReference>
<dbReference type="Pfam" id="PF21334">
    <property type="entry name" value="ATPD_C_fung"/>
    <property type="match status" value="1"/>
</dbReference>
<dbReference type="PANTHER" id="PTHR13822:SF7">
    <property type="entry name" value="ATP SYNTHASE SUBUNIT DELTA, MITOCHONDRIAL"/>
    <property type="match status" value="1"/>
</dbReference>
<dbReference type="GO" id="GO:0046933">
    <property type="term" value="F:proton-transporting ATP synthase activity, rotational mechanism"/>
    <property type="evidence" value="ECO:0007669"/>
    <property type="project" value="InterPro"/>
</dbReference>
<dbReference type="InterPro" id="IPR036771">
    <property type="entry name" value="ATPsynth_dsu/esu_N"/>
</dbReference>
<feature type="domain" description="ATP synthase F1 complex delta/epsilon subunit N-terminal" evidence="14">
    <location>
        <begin position="190"/>
        <end position="261"/>
    </location>
</feature>
<dbReference type="PANTHER" id="PTHR13822">
    <property type="entry name" value="ATP SYNTHASE DELTA/EPSILON CHAIN"/>
    <property type="match status" value="1"/>
</dbReference>
<evidence type="ECO:0000256" key="5">
    <source>
        <dbReference type="ARBA" id="ARBA00022781"/>
    </source>
</evidence>
<keyword evidence="12" id="KW-0066">ATP synthesis</keyword>
<keyword evidence="9" id="KW-0496">Mitochondrion</keyword>
<dbReference type="SUPFAM" id="SSF51344">
    <property type="entry name" value="Epsilon subunit of F1F0-ATP synthase N-terminal domain"/>
    <property type="match status" value="1"/>
</dbReference>
<dbReference type="InterPro" id="IPR048938">
    <property type="entry name" value="ATPD_C_fung"/>
</dbReference>
<evidence type="ECO:0000256" key="13">
    <source>
        <dbReference type="ARBA" id="ARBA00031669"/>
    </source>
</evidence>
<keyword evidence="5" id="KW-0375">Hydrogen ion transport</keyword>
<proteinExistence type="inferred from homology"/>
<evidence type="ECO:0000256" key="1">
    <source>
        <dbReference type="ARBA" id="ARBA00004273"/>
    </source>
</evidence>
<evidence type="ECO:0000256" key="12">
    <source>
        <dbReference type="ARBA" id="ARBA00023310"/>
    </source>
</evidence>
<dbReference type="InterPro" id="IPR001469">
    <property type="entry name" value="ATP_synth_F1_dsu/esu"/>
</dbReference>
<dbReference type="Pfam" id="PF02823">
    <property type="entry name" value="ATP-synt_DE_N"/>
    <property type="match status" value="1"/>
</dbReference>
<evidence type="ECO:0000256" key="10">
    <source>
        <dbReference type="ARBA" id="ARBA00023136"/>
    </source>
</evidence>
<evidence type="ECO:0000259" key="14">
    <source>
        <dbReference type="Pfam" id="PF02823"/>
    </source>
</evidence>
<organism evidence="16 17">
    <name type="scientific">Tuber aestivum</name>
    <name type="common">summer truffle</name>
    <dbReference type="NCBI Taxonomy" id="59557"/>
    <lineage>
        <taxon>Eukaryota</taxon>
        <taxon>Fungi</taxon>
        <taxon>Dikarya</taxon>
        <taxon>Ascomycota</taxon>
        <taxon>Pezizomycotina</taxon>
        <taxon>Pezizomycetes</taxon>
        <taxon>Pezizales</taxon>
        <taxon>Tuberaceae</taxon>
        <taxon>Tuber</taxon>
    </lineage>
</organism>
<comment type="subcellular location">
    <subcellularLocation>
        <location evidence="1">Mitochondrion inner membrane</location>
    </subcellularLocation>
</comment>
<feature type="domain" description="F1F0-ATP synthase subunit delta C-terminal" evidence="15">
    <location>
        <begin position="276"/>
        <end position="316"/>
    </location>
</feature>
<evidence type="ECO:0000313" key="16">
    <source>
        <dbReference type="EMBL" id="CUS09110.1"/>
    </source>
</evidence>
<keyword evidence="11" id="KW-0139">CF(1)</keyword>